<dbReference type="Proteomes" id="UP001198565">
    <property type="component" value="Unassembled WGS sequence"/>
</dbReference>
<evidence type="ECO:0000259" key="4">
    <source>
        <dbReference type="PROSITE" id="PS50977"/>
    </source>
</evidence>
<dbReference type="PANTHER" id="PTHR30055">
    <property type="entry name" value="HTH-TYPE TRANSCRIPTIONAL REGULATOR RUTR"/>
    <property type="match status" value="1"/>
</dbReference>
<dbReference type="PROSITE" id="PS50977">
    <property type="entry name" value="HTH_TETR_2"/>
    <property type="match status" value="1"/>
</dbReference>
<gene>
    <name evidence="5" type="ORF">K7472_12985</name>
</gene>
<accession>A0ABS7QRF8</accession>
<dbReference type="Gene3D" id="1.10.357.10">
    <property type="entry name" value="Tetracycline Repressor, domain 2"/>
    <property type="match status" value="1"/>
</dbReference>
<feature type="region of interest" description="Disordered" evidence="3">
    <location>
        <begin position="1"/>
        <end position="28"/>
    </location>
</feature>
<reference evidence="5 6" key="1">
    <citation type="submission" date="2021-08" db="EMBL/GenBank/DDBJ databases">
        <title>Streptomyces sp. PTM05 isolated from lichen.</title>
        <authorList>
            <person name="Somphong A."/>
            <person name="Phongsopitanun W."/>
            <person name="Tanasupawat S."/>
        </authorList>
    </citation>
    <scope>NUCLEOTIDE SEQUENCE [LARGE SCALE GENOMIC DNA]</scope>
    <source>
        <strain evidence="5 6">Ptm05</strain>
    </source>
</reference>
<proteinExistence type="predicted"/>
<organism evidence="5 6">
    <name type="scientific">Streptantibioticus parmotrematis</name>
    <dbReference type="NCBI Taxonomy" id="2873249"/>
    <lineage>
        <taxon>Bacteria</taxon>
        <taxon>Bacillati</taxon>
        <taxon>Actinomycetota</taxon>
        <taxon>Actinomycetes</taxon>
        <taxon>Kitasatosporales</taxon>
        <taxon>Streptomycetaceae</taxon>
        <taxon>Streptantibioticus</taxon>
    </lineage>
</organism>
<dbReference type="SUPFAM" id="SSF46689">
    <property type="entry name" value="Homeodomain-like"/>
    <property type="match status" value="1"/>
</dbReference>
<evidence type="ECO:0000256" key="3">
    <source>
        <dbReference type="SAM" id="MobiDB-lite"/>
    </source>
</evidence>
<feature type="DNA-binding region" description="H-T-H motif" evidence="2">
    <location>
        <begin position="49"/>
        <end position="68"/>
    </location>
</feature>
<protein>
    <submittedName>
        <fullName evidence="5">TetR/AcrR family transcriptional regulator</fullName>
    </submittedName>
</protein>
<feature type="compositionally biased region" description="Polar residues" evidence="3">
    <location>
        <begin position="1"/>
        <end position="11"/>
    </location>
</feature>
<evidence type="ECO:0000313" key="6">
    <source>
        <dbReference type="Proteomes" id="UP001198565"/>
    </source>
</evidence>
<keyword evidence="6" id="KW-1185">Reference proteome</keyword>
<evidence type="ECO:0000313" key="5">
    <source>
        <dbReference type="EMBL" id="MBY8885760.1"/>
    </source>
</evidence>
<feature type="domain" description="HTH tetR-type" evidence="4">
    <location>
        <begin position="25"/>
        <end position="86"/>
    </location>
</feature>
<dbReference type="InterPro" id="IPR050109">
    <property type="entry name" value="HTH-type_TetR-like_transc_reg"/>
</dbReference>
<evidence type="ECO:0000256" key="1">
    <source>
        <dbReference type="ARBA" id="ARBA00023125"/>
    </source>
</evidence>
<dbReference type="InterPro" id="IPR001647">
    <property type="entry name" value="HTH_TetR"/>
</dbReference>
<evidence type="ECO:0000256" key="2">
    <source>
        <dbReference type="PROSITE-ProRule" id="PRU00335"/>
    </source>
</evidence>
<name>A0ABS7QRF8_9ACTN</name>
<sequence length="213" mass="23058">MSPENSNTFPDSESVKAVARRGRPPVPPGRILAAADTLFAEADDPRTVTMDAIAAAAGVGKGTLFRAFGSRRELLDALWSDRLGGVREAVEAERGPLGASAPPRERAVAFLDAMLTFKMDNRHLIRAREHSIAGVRQSENYRWTHGLVERLITDADPGATARDAAYTAHALLAALDIDLIEELLASGRTREQIRRAQGEFVRAVINGAAHEAR</sequence>
<dbReference type="EMBL" id="JAINVZ010000007">
    <property type="protein sequence ID" value="MBY8885760.1"/>
    <property type="molecule type" value="Genomic_DNA"/>
</dbReference>
<dbReference type="PANTHER" id="PTHR30055:SF209">
    <property type="entry name" value="POSSIBLE TRANSCRIPTIONAL REGULATORY PROTEIN (PROBABLY TETR-FAMILY)"/>
    <property type="match status" value="1"/>
</dbReference>
<keyword evidence="1 2" id="KW-0238">DNA-binding</keyword>
<dbReference type="InterPro" id="IPR009057">
    <property type="entry name" value="Homeodomain-like_sf"/>
</dbReference>
<dbReference type="Pfam" id="PF00440">
    <property type="entry name" value="TetR_N"/>
    <property type="match status" value="1"/>
</dbReference>
<comment type="caution">
    <text evidence="5">The sequence shown here is derived from an EMBL/GenBank/DDBJ whole genome shotgun (WGS) entry which is preliminary data.</text>
</comment>